<dbReference type="HOGENOM" id="CLU_890590_0_0_10"/>
<sequence>MTYRLYRRDSIIKGQWYYSVACQGCGEDIEILDDKSKGKNSKPLFGGGDLSIPCNKCGHDAIYQFEDLKSSPAPENRPSTYPVREKISKSSRKPLSKSFPEAKVTMGVGFIEDRPKAAALVGRIITSWADIEVQLTRLLAELINAETPAVSAVFGSIRSSRSQSDAIEAAAKVVLNADDILLFKAYIKRKASLEKERNDLAHGCFGVSVNIPDHIVWVSQADFLIFNASPKHPDNLKAFRENQFVYELGTLERIAQEIVVFYNQIASFIGYLSARRGGVDGESFRRKRYLELIEQPKIKEALAILKQRKNSK</sequence>
<evidence type="ECO:0000313" key="2">
    <source>
        <dbReference type="EMBL" id="AEL27176.1"/>
    </source>
</evidence>
<dbReference type="KEGG" id="cmr:Cycma_3456"/>
<organism evidence="2 3">
    <name type="scientific">Cyclobacterium marinum (strain ATCC 25205 / DSM 745 / LMG 13164 / NCIMB 1802)</name>
    <name type="common">Flectobacillus marinus</name>
    <dbReference type="NCBI Taxonomy" id="880070"/>
    <lineage>
        <taxon>Bacteria</taxon>
        <taxon>Pseudomonadati</taxon>
        <taxon>Bacteroidota</taxon>
        <taxon>Cytophagia</taxon>
        <taxon>Cytophagales</taxon>
        <taxon>Cyclobacteriaceae</taxon>
        <taxon>Cyclobacterium</taxon>
    </lineage>
</organism>
<dbReference type="OrthoDB" id="8451108at2"/>
<proteinExistence type="predicted"/>
<accession>G0IXI7</accession>
<keyword evidence="3" id="KW-1185">Reference proteome</keyword>
<feature type="region of interest" description="Disordered" evidence="1">
    <location>
        <begin position="69"/>
        <end position="93"/>
    </location>
</feature>
<dbReference type="EMBL" id="CP002955">
    <property type="protein sequence ID" value="AEL27176.1"/>
    <property type="molecule type" value="Genomic_DNA"/>
</dbReference>
<dbReference type="RefSeq" id="WP_014021463.1">
    <property type="nucleotide sequence ID" value="NC_015914.1"/>
</dbReference>
<protein>
    <submittedName>
        <fullName evidence="2">Uncharacterized protein</fullName>
    </submittedName>
</protein>
<dbReference type="eggNOG" id="ENOG502ZR8W">
    <property type="taxonomic scope" value="Bacteria"/>
</dbReference>
<name>G0IXI7_CYCMS</name>
<evidence type="ECO:0000313" key="3">
    <source>
        <dbReference type="Proteomes" id="UP000001635"/>
    </source>
</evidence>
<reference evidence="3" key="1">
    <citation type="submission" date="2011-07" db="EMBL/GenBank/DDBJ databases">
        <title>The complete genome of Cyclobacterium marinum DSM 745.</title>
        <authorList>
            <person name="Lucas S."/>
            <person name="Han J."/>
            <person name="Lapidus A."/>
            <person name="Bruce D."/>
            <person name="Goodwin L."/>
            <person name="Pitluck S."/>
            <person name="Peters L."/>
            <person name="Kyrpides N."/>
            <person name="Mavromatis K."/>
            <person name="Ivanova N."/>
            <person name="Ovchinnikova G."/>
            <person name="Chertkov O."/>
            <person name="Detter J.C."/>
            <person name="Tapia R."/>
            <person name="Han C."/>
            <person name="Land M."/>
            <person name="Hauser L."/>
            <person name="Markowitz V."/>
            <person name="Cheng J.-F."/>
            <person name="Hugenholtz P."/>
            <person name="Woyke T."/>
            <person name="Wu D."/>
            <person name="Tindall B."/>
            <person name="Schuetze A."/>
            <person name="Brambilla E."/>
            <person name="Klenk H.-P."/>
            <person name="Eisen J.A."/>
        </authorList>
    </citation>
    <scope>NUCLEOTIDE SEQUENCE [LARGE SCALE GENOMIC DNA]</scope>
    <source>
        <strain evidence="3">ATCC 25205 / DSM 745 / LMG 13164 / NCIMB 1802</strain>
    </source>
</reference>
<dbReference type="AlphaFoldDB" id="G0IXI7"/>
<dbReference type="Proteomes" id="UP000001635">
    <property type="component" value="Chromosome"/>
</dbReference>
<gene>
    <name evidence="2" type="ordered locus">Cycma_3456</name>
</gene>
<evidence type="ECO:0000256" key="1">
    <source>
        <dbReference type="SAM" id="MobiDB-lite"/>
    </source>
</evidence>